<dbReference type="EMBL" id="UZAH01033310">
    <property type="protein sequence ID" value="VDP27895.1"/>
    <property type="molecule type" value="Genomic_DNA"/>
</dbReference>
<proteinExistence type="predicted"/>
<accession>A0A183GGW5</accession>
<dbReference type="AlphaFoldDB" id="A0A183GGW5"/>
<reference evidence="3" key="2">
    <citation type="submission" date="2019-09" db="UniProtKB">
        <authorList>
            <consortium name="WormBaseParasite"/>
        </authorList>
    </citation>
    <scope>IDENTIFICATION</scope>
</reference>
<reference evidence="1 2" key="1">
    <citation type="submission" date="2018-11" db="EMBL/GenBank/DDBJ databases">
        <authorList>
            <consortium name="Pathogen Informatics"/>
        </authorList>
    </citation>
    <scope>NUCLEOTIDE SEQUENCE [LARGE SCALE GENOMIC DNA]</scope>
</reference>
<protein>
    <submittedName>
        <fullName evidence="1 3">Uncharacterized protein</fullName>
    </submittedName>
</protein>
<sequence>MKMYASVKDGDLKSGTTSFRSTSDDAVNSFTEMMGAIDDVKQSADVPLCIKKALDSLAIHMLTILQANDKLIDVLRCENEQLRMKLARFEMPSQNSSQASSVLNVPIESQVVCNNAVNEFRAVNEAERR</sequence>
<gene>
    <name evidence="1" type="ORF">HPBE_LOCUS21757</name>
</gene>
<organism evidence="2 3">
    <name type="scientific">Heligmosomoides polygyrus</name>
    <name type="common">Parasitic roundworm</name>
    <dbReference type="NCBI Taxonomy" id="6339"/>
    <lineage>
        <taxon>Eukaryota</taxon>
        <taxon>Metazoa</taxon>
        <taxon>Ecdysozoa</taxon>
        <taxon>Nematoda</taxon>
        <taxon>Chromadorea</taxon>
        <taxon>Rhabditida</taxon>
        <taxon>Rhabditina</taxon>
        <taxon>Rhabditomorpha</taxon>
        <taxon>Strongyloidea</taxon>
        <taxon>Heligmosomidae</taxon>
        <taxon>Heligmosomoides</taxon>
    </lineage>
</organism>
<evidence type="ECO:0000313" key="2">
    <source>
        <dbReference type="Proteomes" id="UP000050761"/>
    </source>
</evidence>
<dbReference type="WBParaSite" id="HPBE_0002175801-mRNA-1">
    <property type="protein sequence ID" value="HPBE_0002175801-mRNA-1"/>
    <property type="gene ID" value="HPBE_0002175801"/>
</dbReference>
<name>A0A183GGW5_HELPZ</name>
<evidence type="ECO:0000313" key="3">
    <source>
        <dbReference type="WBParaSite" id="HPBE_0002175801-mRNA-1"/>
    </source>
</evidence>
<accession>A0A3P8D927</accession>
<evidence type="ECO:0000313" key="1">
    <source>
        <dbReference type="EMBL" id="VDP27895.1"/>
    </source>
</evidence>
<dbReference type="Proteomes" id="UP000050761">
    <property type="component" value="Unassembled WGS sequence"/>
</dbReference>
<keyword evidence="2" id="KW-1185">Reference proteome</keyword>